<dbReference type="OrthoDB" id="1412048at2"/>
<evidence type="ECO:0000256" key="6">
    <source>
        <dbReference type="ARBA" id="ARBA00022989"/>
    </source>
</evidence>
<dbReference type="InterPro" id="IPR000620">
    <property type="entry name" value="EamA_dom"/>
</dbReference>
<keyword evidence="11" id="KW-1185">Reference proteome</keyword>
<feature type="transmembrane region" description="Helical" evidence="8">
    <location>
        <begin position="173"/>
        <end position="193"/>
    </location>
</feature>
<comment type="subcellular location">
    <subcellularLocation>
        <location evidence="1">Cell membrane</location>
        <topology evidence="1">Multi-pass membrane protein</topology>
    </subcellularLocation>
</comment>
<dbReference type="Proteomes" id="UP000186878">
    <property type="component" value="Unassembled WGS sequence"/>
</dbReference>
<keyword evidence="7 8" id="KW-0472">Membrane</keyword>
<reference evidence="10 11" key="1">
    <citation type="submission" date="2016-12" db="EMBL/GenBank/DDBJ databases">
        <title>Draft genome sequences of strains Salinicola socius SMB35, Salinicola sp. MH3R3-1 and Chromohalobacter sp. SMB17 from the Verkhnekamsk potash mining region of Russia.</title>
        <authorList>
            <person name="Mavrodi D.V."/>
            <person name="Olsson B.E."/>
            <person name="Korsakova E.S."/>
            <person name="Pyankova A."/>
            <person name="Mavrodi O.V."/>
            <person name="Plotnikova E.G."/>
        </authorList>
    </citation>
    <scope>NUCLEOTIDE SEQUENCE [LARGE SCALE GENOMIC DNA]</scope>
    <source>
        <strain evidence="10 11">SMB35</strain>
    </source>
</reference>
<keyword evidence="3" id="KW-1003">Cell membrane</keyword>
<feature type="transmembrane region" description="Helical" evidence="8">
    <location>
        <begin position="135"/>
        <end position="152"/>
    </location>
</feature>
<keyword evidence="5" id="KW-0677">Repeat</keyword>
<dbReference type="InterPro" id="IPR004779">
    <property type="entry name" value="CO/AA/NH_transpt"/>
</dbReference>
<evidence type="ECO:0000256" key="2">
    <source>
        <dbReference type="ARBA" id="ARBA00022448"/>
    </source>
</evidence>
<comment type="caution">
    <text evidence="10">The sequence shown here is derived from an EMBL/GenBank/DDBJ whole genome shotgun (WGS) entry which is preliminary data.</text>
</comment>
<evidence type="ECO:0000256" key="8">
    <source>
        <dbReference type="SAM" id="Phobius"/>
    </source>
</evidence>
<keyword evidence="4 8" id="KW-0812">Transmembrane</keyword>
<sequence>MSYLVGVTALWAFSFSLIGVYLSGQVDSYFAVMTRIILATLMFLPFLRPAALSWSSRLGLMAIGSVQLGVMYLFFYQSFLLLTVPEVLLFTIFTPLYITLIDDLLARRFSPRFLIVAMLAVIGAAIIRYDGVTSHYWLGFLVVQGANMSFALGQVGYRHLARSLPKDVAHRHLFGWFYLGALCLAVPAFWLLGDTAKLPATPLQWGILGWLGLVASGLGYFLWNKGACRVDAGTLAIMNNALIPAGLIVNLLIWNRDADLTRLGIGALILAGSLWLNARWAKRSGAATASLAATRG</sequence>
<organism evidence="10 11">
    <name type="scientific">Salinicola socius</name>
    <dbReference type="NCBI Taxonomy" id="404433"/>
    <lineage>
        <taxon>Bacteria</taxon>
        <taxon>Pseudomonadati</taxon>
        <taxon>Pseudomonadota</taxon>
        <taxon>Gammaproteobacteria</taxon>
        <taxon>Oceanospirillales</taxon>
        <taxon>Halomonadaceae</taxon>
        <taxon>Salinicola</taxon>
    </lineage>
</organism>
<dbReference type="AlphaFoldDB" id="A0A1Q8SV81"/>
<dbReference type="PANTHER" id="PTHR22911:SF130">
    <property type="entry name" value="BIOTIN TRANSPORTER"/>
    <property type="match status" value="1"/>
</dbReference>
<keyword evidence="6 8" id="KW-1133">Transmembrane helix</keyword>
<feature type="domain" description="EamA" evidence="9">
    <location>
        <begin position="139"/>
        <end position="276"/>
    </location>
</feature>
<evidence type="ECO:0000256" key="5">
    <source>
        <dbReference type="ARBA" id="ARBA00022737"/>
    </source>
</evidence>
<feature type="domain" description="EamA" evidence="9">
    <location>
        <begin position="3"/>
        <end position="128"/>
    </location>
</feature>
<dbReference type="GO" id="GO:0005886">
    <property type="term" value="C:plasma membrane"/>
    <property type="evidence" value="ECO:0007669"/>
    <property type="project" value="UniProtKB-SubCell"/>
</dbReference>
<name>A0A1Q8SV81_9GAMM</name>
<dbReference type="RefSeq" id="WP_075569001.1">
    <property type="nucleotide sequence ID" value="NZ_MSDO01000004.1"/>
</dbReference>
<feature type="transmembrane region" description="Helical" evidence="8">
    <location>
        <begin position="58"/>
        <end position="75"/>
    </location>
</feature>
<dbReference type="Pfam" id="PF00892">
    <property type="entry name" value="EamA"/>
    <property type="match status" value="2"/>
</dbReference>
<feature type="transmembrane region" description="Helical" evidence="8">
    <location>
        <begin position="235"/>
        <end position="254"/>
    </location>
</feature>
<evidence type="ECO:0000256" key="1">
    <source>
        <dbReference type="ARBA" id="ARBA00004651"/>
    </source>
</evidence>
<protein>
    <submittedName>
        <fullName evidence="10">EamA family transporter</fullName>
    </submittedName>
</protein>
<evidence type="ECO:0000256" key="3">
    <source>
        <dbReference type="ARBA" id="ARBA00022475"/>
    </source>
</evidence>
<proteinExistence type="predicted"/>
<dbReference type="NCBIfam" id="TIGR00950">
    <property type="entry name" value="2A78"/>
    <property type="match status" value="1"/>
</dbReference>
<evidence type="ECO:0000313" key="11">
    <source>
        <dbReference type="Proteomes" id="UP000186878"/>
    </source>
</evidence>
<gene>
    <name evidence="10" type="ORF">BTW07_04620</name>
</gene>
<dbReference type="EMBL" id="MSDO01000004">
    <property type="protein sequence ID" value="OLO05317.1"/>
    <property type="molecule type" value="Genomic_DNA"/>
</dbReference>
<dbReference type="PANTHER" id="PTHR22911">
    <property type="entry name" value="ACYL-MALONYL CONDENSING ENZYME-RELATED"/>
    <property type="match status" value="1"/>
</dbReference>
<evidence type="ECO:0000259" key="9">
    <source>
        <dbReference type="Pfam" id="PF00892"/>
    </source>
</evidence>
<dbReference type="InterPro" id="IPR037185">
    <property type="entry name" value="EmrE-like"/>
</dbReference>
<evidence type="ECO:0000256" key="7">
    <source>
        <dbReference type="ARBA" id="ARBA00023136"/>
    </source>
</evidence>
<feature type="transmembrane region" description="Helical" evidence="8">
    <location>
        <begin position="29"/>
        <end position="46"/>
    </location>
</feature>
<evidence type="ECO:0000256" key="4">
    <source>
        <dbReference type="ARBA" id="ARBA00022692"/>
    </source>
</evidence>
<evidence type="ECO:0000313" key="10">
    <source>
        <dbReference type="EMBL" id="OLO05317.1"/>
    </source>
</evidence>
<feature type="transmembrane region" description="Helical" evidence="8">
    <location>
        <begin position="113"/>
        <end position="129"/>
    </location>
</feature>
<dbReference type="STRING" id="404433.BTW07_04620"/>
<feature type="transmembrane region" description="Helical" evidence="8">
    <location>
        <begin position="260"/>
        <end position="278"/>
    </location>
</feature>
<accession>A0A1Q8SV81</accession>
<feature type="transmembrane region" description="Helical" evidence="8">
    <location>
        <begin position="87"/>
        <end position="106"/>
    </location>
</feature>
<keyword evidence="2" id="KW-0813">Transport</keyword>
<dbReference type="SUPFAM" id="SSF103481">
    <property type="entry name" value="Multidrug resistance efflux transporter EmrE"/>
    <property type="match status" value="1"/>
</dbReference>
<feature type="transmembrane region" description="Helical" evidence="8">
    <location>
        <begin position="205"/>
        <end position="223"/>
    </location>
</feature>